<comment type="catalytic activity">
    <reaction evidence="16">
        <text>a CDP-1,2-diacyl-sn-glycerol + sn-glycerol 3-phosphate = a 1,2-diacyl-sn-glycero-3-phospho-(1'-sn-glycero-3'-phosphate) + CMP + H(+)</text>
        <dbReference type="Rhea" id="RHEA:12593"/>
        <dbReference type="ChEBI" id="CHEBI:15378"/>
        <dbReference type="ChEBI" id="CHEBI:57597"/>
        <dbReference type="ChEBI" id="CHEBI:58332"/>
        <dbReference type="ChEBI" id="CHEBI:60110"/>
        <dbReference type="ChEBI" id="CHEBI:60377"/>
        <dbReference type="EC" id="2.7.8.5"/>
    </reaction>
</comment>
<proteinExistence type="inferred from homology"/>
<keyword evidence="9 18" id="KW-0808">Transferase</keyword>
<dbReference type="InterPro" id="IPR043130">
    <property type="entry name" value="CDP-OH_PTrfase_TM_dom"/>
</dbReference>
<evidence type="ECO:0000256" key="14">
    <source>
        <dbReference type="ARBA" id="ARBA00023209"/>
    </source>
</evidence>
<protein>
    <recommendedName>
        <fullName evidence="7 17">CDP-diacylglycerol--glycerol-3-phosphate 3-phosphatidyltransferase</fullName>
        <ecNumber evidence="6 17">2.7.8.5</ecNumber>
    </recommendedName>
</protein>
<evidence type="ECO:0000313" key="21">
    <source>
        <dbReference type="Proteomes" id="UP000247459"/>
    </source>
</evidence>
<feature type="transmembrane region" description="Helical" evidence="19">
    <location>
        <begin position="162"/>
        <end position="184"/>
    </location>
</feature>
<evidence type="ECO:0000256" key="15">
    <source>
        <dbReference type="ARBA" id="ARBA00023264"/>
    </source>
</evidence>
<dbReference type="InterPro" id="IPR050324">
    <property type="entry name" value="CDP-alcohol_PTase-I"/>
</dbReference>
<dbReference type="PIRSF" id="PIRSF000847">
    <property type="entry name" value="Phos_ph_gly_syn"/>
    <property type="match status" value="1"/>
</dbReference>
<dbReference type="GO" id="GO:0016020">
    <property type="term" value="C:membrane"/>
    <property type="evidence" value="ECO:0007669"/>
    <property type="project" value="UniProtKB-SubCell"/>
</dbReference>
<dbReference type="GO" id="GO:0006655">
    <property type="term" value="P:phosphatidylglycerol biosynthetic process"/>
    <property type="evidence" value="ECO:0007669"/>
    <property type="project" value="UniProtKB-UniPathway"/>
</dbReference>
<feature type="transmembrane region" description="Helical" evidence="19">
    <location>
        <begin position="100"/>
        <end position="118"/>
    </location>
</feature>
<dbReference type="EMBL" id="PRLG01000020">
    <property type="protein sequence ID" value="PYY28642.1"/>
    <property type="molecule type" value="Genomic_DNA"/>
</dbReference>
<comment type="subcellular location">
    <subcellularLocation>
        <location evidence="2">Membrane</location>
        <topology evidence="2">Multi-pass membrane protein</topology>
    </subcellularLocation>
</comment>
<comment type="caution">
    <text evidence="20">The sequence shown here is derived from an EMBL/GenBank/DDBJ whole genome shotgun (WGS) entry which is preliminary data.</text>
</comment>
<comment type="pathway">
    <text evidence="3">Phospholipid metabolism; phosphatidylglycerol biosynthesis; phosphatidylglycerol from CDP-diacylglycerol: step 1/2.</text>
</comment>
<dbReference type="NCBIfam" id="TIGR00560">
    <property type="entry name" value="pgsA"/>
    <property type="match status" value="1"/>
</dbReference>
<organism evidence="20 21">
    <name type="scientific">Paenibacillus illinoisensis</name>
    <dbReference type="NCBI Taxonomy" id="59845"/>
    <lineage>
        <taxon>Bacteria</taxon>
        <taxon>Bacillati</taxon>
        <taxon>Bacillota</taxon>
        <taxon>Bacilli</taxon>
        <taxon>Bacillales</taxon>
        <taxon>Paenibacillaceae</taxon>
        <taxon>Paenibacillus</taxon>
    </lineage>
</organism>
<dbReference type="RefSeq" id="WP_110821159.1">
    <property type="nucleotide sequence ID" value="NZ_PRLG01000020.1"/>
</dbReference>
<comment type="pathway">
    <text evidence="4">Lipid metabolism.</text>
</comment>
<name>A0A2W0CF17_9BACL</name>
<dbReference type="InterPro" id="IPR048254">
    <property type="entry name" value="CDP_ALCOHOL_P_TRANSF_CS"/>
</dbReference>
<dbReference type="PANTHER" id="PTHR14269">
    <property type="entry name" value="CDP-DIACYLGLYCEROL--GLYCEROL-3-PHOSPHATE 3-PHOSPHATIDYLTRANSFERASE-RELATED"/>
    <property type="match status" value="1"/>
</dbReference>
<evidence type="ECO:0000256" key="11">
    <source>
        <dbReference type="ARBA" id="ARBA00022989"/>
    </source>
</evidence>
<dbReference type="PANTHER" id="PTHR14269:SF62">
    <property type="entry name" value="CDP-DIACYLGLYCEROL--GLYCEROL-3-PHOSPHATE 3-PHOSPHATIDYLTRANSFERASE 1, CHLOROPLASTIC"/>
    <property type="match status" value="1"/>
</dbReference>
<evidence type="ECO:0000256" key="2">
    <source>
        <dbReference type="ARBA" id="ARBA00004141"/>
    </source>
</evidence>
<evidence type="ECO:0000256" key="5">
    <source>
        <dbReference type="ARBA" id="ARBA00010441"/>
    </source>
</evidence>
<keyword evidence="13 19" id="KW-0472">Membrane</keyword>
<evidence type="ECO:0000256" key="13">
    <source>
        <dbReference type="ARBA" id="ARBA00023136"/>
    </source>
</evidence>
<dbReference type="UniPathway" id="UPA00084">
    <property type="reaction ID" value="UER00503"/>
</dbReference>
<comment type="similarity">
    <text evidence="5 18">Belongs to the CDP-alcohol phosphatidyltransferase class-I family.</text>
</comment>
<evidence type="ECO:0000256" key="7">
    <source>
        <dbReference type="ARBA" id="ARBA00014944"/>
    </source>
</evidence>
<keyword evidence="11 19" id="KW-1133">Transmembrane helix</keyword>
<evidence type="ECO:0000256" key="17">
    <source>
        <dbReference type="NCBIfam" id="TIGR00560"/>
    </source>
</evidence>
<accession>A0A2W0CF17</accession>
<evidence type="ECO:0000256" key="1">
    <source>
        <dbReference type="ARBA" id="ARBA00003973"/>
    </source>
</evidence>
<evidence type="ECO:0000313" key="20">
    <source>
        <dbReference type="EMBL" id="PYY28642.1"/>
    </source>
</evidence>
<dbReference type="Pfam" id="PF01066">
    <property type="entry name" value="CDP-OH_P_transf"/>
    <property type="match status" value="1"/>
</dbReference>
<keyword evidence="15" id="KW-1208">Phospholipid metabolism</keyword>
<dbReference type="PROSITE" id="PS00379">
    <property type="entry name" value="CDP_ALCOHOL_P_TRANSF"/>
    <property type="match status" value="1"/>
</dbReference>
<evidence type="ECO:0000256" key="12">
    <source>
        <dbReference type="ARBA" id="ARBA00023098"/>
    </source>
</evidence>
<evidence type="ECO:0000256" key="8">
    <source>
        <dbReference type="ARBA" id="ARBA00022516"/>
    </source>
</evidence>
<evidence type="ECO:0000256" key="3">
    <source>
        <dbReference type="ARBA" id="ARBA00005042"/>
    </source>
</evidence>
<comment type="function">
    <text evidence="1">This protein catalyzes the committed step to the synthesis of the acidic phospholipids.</text>
</comment>
<dbReference type="Gene3D" id="1.20.120.1760">
    <property type="match status" value="1"/>
</dbReference>
<reference evidence="20 21" key="1">
    <citation type="submission" date="2018-01" db="EMBL/GenBank/DDBJ databases">
        <title>Genome sequence of the PGP bacterium Paenibacillus illinoisensis E3.</title>
        <authorList>
            <person name="Rolli E."/>
            <person name="Marasco R."/>
            <person name="Bessem C."/>
            <person name="Michoud G."/>
            <person name="Gaiarsa S."/>
            <person name="Borin S."/>
            <person name="Daffonchio D."/>
        </authorList>
    </citation>
    <scope>NUCLEOTIDE SEQUENCE [LARGE SCALE GENOMIC DNA]</scope>
    <source>
        <strain evidence="20 21">E3</strain>
    </source>
</reference>
<evidence type="ECO:0000256" key="18">
    <source>
        <dbReference type="RuleBase" id="RU003750"/>
    </source>
</evidence>
<gene>
    <name evidence="20" type="ORF">PIL02S_03848</name>
</gene>
<sequence length="195" mass="21536">MNWANRITLARMALIPLFMLCFVPLSPSILEQSEILQLMNQHGTTFGVIIFIIAAGTDKLDGYIARKYNQVTNLGKLLDPLADKLLISVALLVMVQENMIGSWIAVIIIGREILITAIRMVATEQGIALAADQYGKLKMVLQVAAIIAILLGNYPFHLLTNIRVDIALLWVAAGVTLISGMNYIRVNYKMLQLGK</sequence>
<keyword evidence="8" id="KW-0444">Lipid biosynthesis</keyword>
<evidence type="ECO:0000256" key="4">
    <source>
        <dbReference type="ARBA" id="ARBA00005189"/>
    </source>
</evidence>
<dbReference type="Proteomes" id="UP000247459">
    <property type="component" value="Unassembled WGS sequence"/>
</dbReference>
<dbReference type="EC" id="2.7.8.5" evidence="6 17"/>
<keyword evidence="14" id="KW-0594">Phospholipid biosynthesis</keyword>
<evidence type="ECO:0000256" key="16">
    <source>
        <dbReference type="ARBA" id="ARBA00048586"/>
    </source>
</evidence>
<dbReference type="AlphaFoldDB" id="A0A2W0CF17"/>
<evidence type="ECO:0000256" key="6">
    <source>
        <dbReference type="ARBA" id="ARBA00013170"/>
    </source>
</evidence>
<evidence type="ECO:0000256" key="9">
    <source>
        <dbReference type="ARBA" id="ARBA00022679"/>
    </source>
</evidence>
<dbReference type="GO" id="GO:0008444">
    <property type="term" value="F:CDP-diacylglycerol-glycerol-3-phosphate 3-phosphatidyltransferase activity"/>
    <property type="evidence" value="ECO:0007669"/>
    <property type="project" value="UniProtKB-UniRule"/>
</dbReference>
<keyword evidence="12" id="KW-0443">Lipid metabolism</keyword>
<evidence type="ECO:0000256" key="10">
    <source>
        <dbReference type="ARBA" id="ARBA00022692"/>
    </source>
</evidence>
<keyword evidence="10 19" id="KW-0812">Transmembrane</keyword>
<dbReference type="OrthoDB" id="9796672at2"/>
<dbReference type="InterPro" id="IPR004570">
    <property type="entry name" value="Phosphatidylglycerol_P_synth"/>
</dbReference>
<feature type="transmembrane region" description="Helical" evidence="19">
    <location>
        <begin position="38"/>
        <end position="56"/>
    </location>
</feature>
<evidence type="ECO:0000256" key="19">
    <source>
        <dbReference type="SAM" id="Phobius"/>
    </source>
</evidence>
<feature type="transmembrane region" description="Helical" evidence="19">
    <location>
        <begin position="139"/>
        <end position="156"/>
    </location>
</feature>
<dbReference type="InterPro" id="IPR000462">
    <property type="entry name" value="CDP-OH_P_trans"/>
</dbReference>